<proteinExistence type="predicted"/>
<dbReference type="PANTHER" id="PTHR40254">
    <property type="entry name" value="BLR0577 PROTEIN"/>
    <property type="match status" value="1"/>
</dbReference>
<accession>A0ABW2AFN3</accession>
<feature type="domain" description="FAD-dependent urate hydroxylase HpyO/Asp monooxygenase CreE-like FAD/NAD(P)-binding" evidence="1">
    <location>
        <begin position="10"/>
        <end position="182"/>
    </location>
</feature>
<dbReference type="EMBL" id="JBHSWH010000001">
    <property type="protein sequence ID" value="MFC6705718.1"/>
    <property type="molecule type" value="Genomic_DNA"/>
</dbReference>
<dbReference type="Proteomes" id="UP001596298">
    <property type="component" value="Unassembled WGS sequence"/>
</dbReference>
<comment type="caution">
    <text evidence="2">The sequence shown here is derived from an EMBL/GenBank/DDBJ whole genome shotgun (WGS) entry which is preliminary data.</text>
</comment>
<dbReference type="InterPro" id="IPR036188">
    <property type="entry name" value="FAD/NAD-bd_sf"/>
</dbReference>
<dbReference type="InterPro" id="IPR052189">
    <property type="entry name" value="L-asp_N-monooxygenase_NS-form"/>
</dbReference>
<dbReference type="PANTHER" id="PTHR40254:SF1">
    <property type="entry name" value="BLR0577 PROTEIN"/>
    <property type="match status" value="1"/>
</dbReference>
<evidence type="ECO:0000259" key="1">
    <source>
        <dbReference type="Pfam" id="PF13454"/>
    </source>
</evidence>
<organism evidence="2 3">
    <name type="scientific">Flexivirga alba</name>
    <dbReference type="NCBI Taxonomy" id="702742"/>
    <lineage>
        <taxon>Bacteria</taxon>
        <taxon>Bacillati</taxon>
        <taxon>Actinomycetota</taxon>
        <taxon>Actinomycetes</taxon>
        <taxon>Micrococcales</taxon>
        <taxon>Dermacoccaceae</taxon>
        <taxon>Flexivirga</taxon>
    </lineage>
</organism>
<evidence type="ECO:0000313" key="3">
    <source>
        <dbReference type="Proteomes" id="UP001596298"/>
    </source>
</evidence>
<gene>
    <name evidence="2" type="ORF">ACFQDH_10680</name>
</gene>
<name>A0ABW2AFN3_9MICO</name>
<sequence length="609" mass="66105">MRGDRVVELAVIGLGAWGLCVVERAVSVARSSGTHVVLHVIEPNEIGGVPYGKDQLDYLVLNNACGQLSLFASSDVAYRPSYALGLWEWAVEIGYRWIDGRCVVGKGGAPIVPTDYLPRRLMGEYLAWCYQRVSADAPPNVTVRLHRSAAVDVQACSDGRERVVLDDGDTLVVQHVTITSGHTANRTDTSGPLSGRYMDAYPVSALNERVTPHDPVAVAGMGLVAYDIVAALTEGRGGRFVETGRRMTYRASGQEPSIVLYSRSGVPFCAKAANGIDSTGLYQPVICTPELFAGLRAPSESSVKREVDFRAEVLPLVFLEMQARFQIQSAVLRDGAAAGEAVSSELRRAWREGSALDVFDRLSRIYGQFDPADQLFSDLGADFDSAEDYQRHVYDFVEADLAEALVLDGSPVKAAQEVIRVLRDDLRSVIDFGGLSLTSYLDFKHHVKGRINRIEAGPPPMRSKQLLALMDAGVVRADLGPSPDLDVDGSCGVTLRSTRLAHGHHVGTTRLVRGHLSMPSLEHTASPLLSALHDRGRLTPMRYGDVGVGSVALTPDNHPVDRTGKSQENISLFGVLTEGTRYFTHYLPSPRSRIRAVLDAQACMEAALL</sequence>
<keyword evidence="3" id="KW-1185">Reference proteome</keyword>
<dbReference type="Pfam" id="PF13454">
    <property type="entry name" value="NAD_binding_9"/>
    <property type="match status" value="1"/>
</dbReference>
<reference evidence="3" key="1">
    <citation type="journal article" date="2019" name="Int. J. Syst. Evol. Microbiol.">
        <title>The Global Catalogue of Microorganisms (GCM) 10K type strain sequencing project: providing services to taxonomists for standard genome sequencing and annotation.</title>
        <authorList>
            <consortium name="The Broad Institute Genomics Platform"/>
            <consortium name="The Broad Institute Genome Sequencing Center for Infectious Disease"/>
            <person name="Wu L."/>
            <person name="Ma J."/>
        </authorList>
    </citation>
    <scope>NUCLEOTIDE SEQUENCE [LARGE SCALE GENOMIC DNA]</scope>
    <source>
        <strain evidence="3">CCUG 58127</strain>
    </source>
</reference>
<dbReference type="RefSeq" id="WP_382401102.1">
    <property type="nucleotide sequence ID" value="NZ_JBHSWH010000001.1"/>
</dbReference>
<dbReference type="InterPro" id="IPR038732">
    <property type="entry name" value="HpyO/CreE_NAD-binding"/>
</dbReference>
<evidence type="ECO:0000313" key="2">
    <source>
        <dbReference type="EMBL" id="MFC6705718.1"/>
    </source>
</evidence>
<protein>
    <submittedName>
        <fullName evidence="2">FAD/NAD(P)-binding protein</fullName>
    </submittedName>
</protein>
<dbReference type="Gene3D" id="3.50.50.60">
    <property type="entry name" value="FAD/NAD(P)-binding domain"/>
    <property type="match status" value="1"/>
</dbReference>